<dbReference type="STRING" id="402676.B6K5U8"/>
<dbReference type="InterPro" id="IPR016024">
    <property type="entry name" value="ARM-type_fold"/>
</dbReference>
<dbReference type="GO" id="GO:0000226">
    <property type="term" value="P:microtubule cytoskeleton organization"/>
    <property type="evidence" value="ECO:0000318"/>
    <property type="project" value="GO_Central"/>
</dbReference>
<evidence type="ECO:0000256" key="1">
    <source>
        <dbReference type="ARBA" id="ARBA00023186"/>
    </source>
</evidence>
<keyword evidence="1" id="KW-0143">Chaperone</keyword>
<dbReference type="OrthoDB" id="10253476at2759"/>
<dbReference type="InterPro" id="IPR058033">
    <property type="entry name" value="ARM_TBCD_2nd"/>
</dbReference>
<dbReference type="SUPFAM" id="SSF48371">
    <property type="entry name" value="ARM repeat"/>
    <property type="match status" value="1"/>
</dbReference>
<evidence type="ECO:0000313" key="6">
    <source>
        <dbReference type="Proteomes" id="UP000001744"/>
    </source>
</evidence>
<dbReference type="PANTHER" id="PTHR12658">
    <property type="entry name" value="BETA-TUBULIN COFACTOR D"/>
    <property type="match status" value="1"/>
</dbReference>
<gene>
    <name evidence="5" type="primary">alp1</name>
    <name evidence="4" type="ORF">SJAG_04074</name>
</gene>
<evidence type="ECO:0000259" key="2">
    <source>
        <dbReference type="Pfam" id="PF12612"/>
    </source>
</evidence>
<dbReference type="AlphaFoldDB" id="B6K5U8"/>
<dbReference type="GeneID" id="7047598"/>
<dbReference type="HOGENOM" id="CLU_280203_0_0_1"/>
<name>B6K5U8_SCHJY</name>
<dbReference type="VEuPathDB" id="FungiDB:SJAG_04074"/>
<dbReference type="Pfam" id="PF12612">
    <property type="entry name" value="TFCD_C"/>
    <property type="match status" value="1"/>
</dbReference>
<dbReference type="InterPro" id="IPR033162">
    <property type="entry name" value="TBCD"/>
</dbReference>
<evidence type="ECO:0000313" key="5">
    <source>
        <dbReference type="JaponicusDB" id="SJAG_04074"/>
    </source>
</evidence>
<dbReference type="Gene3D" id="1.25.10.10">
    <property type="entry name" value="Leucine-rich Repeat Variant"/>
    <property type="match status" value="2"/>
</dbReference>
<dbReference type="InterPro" id="IPR022577">
    <property type="entry name" value="TBCD_C"/>
</dbReference>
<dbReference type="GO" id="GO:0007021">
    <property type="term" value="P:tubulin complex assembly"/>
    <property type="evidence" value="ECO:0007669"/>
    <property type="project" value="InterPro"/>
</dbReference>
<feature type="domain" description="Tubulin-folding cofactor D C-terminal" evidence="2">
    <location>
        <begin position="830"/>
        <end position="1002"/>
    </location>
</feature>
<accession>B6K5U8</accession>
<dbReference type="OMA" id="EPHEAWH"/>
<dbReference type="GO" id="GO:0048487">
    <property type="term" value="F:beta-tubulin binding"/>
    <property type="evidence" value="ECO:0000318"/>
    <property type="project" value="GO_Central"/>
</dbReference>
<dbReference type="GO" id="GO:0006457">
    <property type="term" value="P:protein folding"/>
    <property type="evidence" value="ECO:0000318"/>
    <property type="project" value="GO_Central"/>
</dbReference>
<proteinExistence type="predicted"/>
<dbReference type="GO" id="GO:0007023">
    <property type="term" value="P:post-chaperonin tubulin folding pathway"/>
    <property type="evidence" value="ECO:0007669"/>
    <property type="project" value="InterPro"/>
</dbReference>
<evidence type="ECO:0000313" key="4">
    <source>
        <dbReference type="EMBL" id="EEB08902.2"/>
    </source>
</evidence>
<organism evidence="4 6">
    <name type="scientific">Schizosaccharomyces japonicus (strain yFS275 / FY16936)</name>
    <name type="common">Fission yeast</name>
    <dbReference type="NCBI Taxonomy" id="402676"/>
    <lineage>
        <taxon>Eukaryota</taxon>
        <taxon>Fungi</taxon>
        <taxon>Dikarya</taxon>
        <taxon>Ascomycota</taxon>
        <taxon>Taphrinomycotina</taxon>
        <taxon>Schizosaccharomycetes</taxon>
        <taxon>Schizosaccharomycetales</taxon>
        <taxon>Schizosaccharomycetaceae</taxon>
        <taxon>Schizosaccharomyces</taxon>
    </lineage>
</organism>
<dbReference type="GO" id="GO:0005096">
    <property type="term" value="F:GTPase activator activity"/>
    <property type="evidence" value="ECO:0000318"/>
    <property type="project" value="GO_Central"/>
</dbReference>
<dbReference type="EMBL" id="KE651167">
    <property type="protein sequence ID" value="EEB08902.2"/>
    <property type="molecule type" value="Genomic_DNA"/>
</dbReference>
<dbReference type="Pfam" id="PF23579">
    <property type="entry name" value="ARM_TBCD"/>
    <property type="match status" value="1"/>
</dbReference>
<sequence>MSVTKYEEQQDYPDLYINEHELTEATRDGFRNLFLSNDPSKKLLLSEKLIQNLQEFQAQPLLLDKVIGEFLPELNSRFLHPTERLISCSLFYELCKIKGYKTLLLSFVTDISLIERLVDELSNDECESWKVHYTYLLWLSQVIQAPFPLKTLEQKPNLEVRVLNLLISFLKLPGKNRDASVVALGRFLSRSDTVQLLPQFIHYAISLLNGSKQTDYSILGCLETVAQFLKFVERSVFLPFEDLIFRFLRLYKKFITPEDTLLQKFACKAAYRFALLLLPLKSSEQWRFSKYALSNFEQYPEDNNVEVHEDVEYSVDILLDSITHKDTVVRWSAAKGLARIVERLPWFFAEQVMDAVFDILMENAFRDPVTNEWNLTVTNPNSWHGAVLCFSELASHGLLKKRTLDKLVPLMLLSLVYEVRNGTKVSGSNVRDAADYFVWSLYRVYTEKELASYTEELAIQVALTALFDRELNVRRASSAAFQEMTGRNTCVPYGVHLVSTLGFYAVTDRTACFTKISVEVAQYDSYCLPIINRLIDKLHYWDAEIRSLAVQALAALACVYPHEILPKVQTLIERLSTSQLGHIHGDLLALCAIYQAVESTNKTLLEKSYTQFLYNYEQYLPVTLFHEFQGFELSSILLSFISCVCKNAAPPDNDFLERSLSHLSAAISLQDEMLHSKIAETFALLYQYEHIAVKTSVFLKTLNTSSLLSTQLCYVLMFAAVKWKESQYYVPVFQALSTLYTDKKTCIELQKEVSLFCYNSVDYVLQNLEENYLDTFVSLVFNFGNNYHIDSRGDTGSWVRQYAVQAIAVLLLGDAEVKRLKESQIRTSLSLLVRLRFDRIDKIRVSANDALVNSRNHYLIKGDKPLCDVLESFSSTTWAASNYVSKTTINLLNVPSMFDSAFHGLVLLLCDGFGNEVVTSAYSNFLLYLDLLPVSKSSSEFTALEDIFDFLEHFISNAATEVPLWVSSVRLLTSLLVRGYFLNFISPKRLLLISFHAQRRVKQFKSFSTLQYILRLYQSTLLVQHEKVWVQVMKYITNLLVHPMLKLRLHVAECLLYGLQQPHAIPLPSSIYEQLLTTDWLSNTPAHIKLIQSLKDQWQRKVKT</sequence>
<keyword evidence="6" id="KW-1185">Reference proteome</keyword>
<dbReference type="InterPro" id="IPR011989">
    <property type="entry name" value="ARM-like"/>
</dbReference>
<evidence type="ECO:0000259" key="3">
    <source>
        <dbReference type="Pfam" id="PF25767"/>
    </source>
</evidence>
<dbReference type="eggNOG" id="KOG1943">
    <property type="taxonomic scope" value="Eukaryota"/>
</dbReference>
<feature type="domain" description="Tubulin-folding cofactor D ARM repeats" evidence="3">
    <location>
        <begin position="299"/>
        <end position="495"/>
    </location>
</feature>
<dbReference type="RefSeq" id="XP_002175195.2">
    <property type="nucleotide sequence ID" value="XM_002175159.2"/>
</dbReference>
<dbReference type="JaponicusDB" id="SJAG_04074">
    <property type="gene designation" value="alp1"/>
</dbReference>
<dbReference type="PANTHER" id="PTHR12658:SF0">
    <property type="entry name" value="TUBULIN-SPECIFIC CHAPERONE D"/>
    <property type="match status" value="1"/>
</dbReference>
<protein>
    <submittedName>
        <fullName evidence="4">Tubulin specific chaperone cofactor D</fullName>
    </submittedName>
</protein>
<dbReference type="Proteomes" id="UP000001744">
    <property type="component" value="Unassembled WGS sequence"/>
</dbReference>
<reference evidence="4 6" key="1">
    <citation type="journal article" date="2011" name="Science">
        <title>Comparative functional genomics of the fission yeasts.</title>
        <authorList>
            <person name="Rhind N."/>
            <person name="Chen Z."/>
            <person name="Yassour M."/>
            <person name="Thompson D.A."/>
            <person name="Haas B.J."/>
            <person name="Habib N."/>
            <person name="Wapinski I."/>
            <person name="Roy S."/>
            <person name="Lin M.F."/>
            <person name="Heiman D.I."/>
            <person name="Young S.K."/>
            <person name="Furuya K."/>
            <person name="Guo Y."/>
            <person name="Pidoux A."/>
            <person name="Chen H.M."/>
            <person name="Robbertse B."/>
            <person name="Goldberg J.M."/>
            <person name="Aoki K."/>
            <person name="Bayne E.H."/>
            <person name="Berlin A.M."/>
            <person name="Desjardins C.A."/>
            <person name="Dobbs E."/>
            <person name="Dukaj L."/>
            <person name="Fan L."/>
            <person name="FitzGerald M.G."/>
            <person name="French C."/>
            <person name="Gujja S."/>
            <person name="Hansen K."/>
            <person name="Keifenheim D."/>
            <person name="Levin J.Z."/>
            <person name="Mosher R.A."/>
            <person name="Mueller C.A."/>
            <person name="Pfiffner J."/>
            <person name="Priest M."/>
            <person name="Russ C."/>
            <person name="Smialowska A."/>
            <person name="Swoboda P."/>
            <person name="Sykes S.M."/>
            <person name="Vaughn M."/>
            <person name="Vengrova S."/>
            <person name="Yoder R."/>
            <person name="Zeng Q."/>
            <person name="Allshire R."/>
            <person name="Baulcombe D."/>
            <person name="Birren B.W."/>
            <person name="Brown W."/>
            <person name="Ekwall K."/>
            <person name="Kellis M."/>
            <person name="Leatherwood J."/>
            <person name="Levin H."/>
            <person name="Margalit H."/>
            <person name="Martienssen R."/>
            <person name="Nieduszynski C.A."/>
            <person name="Spatafora J.W."/>
            <person name="Friedman N."/>
            <person name="Dalgaard J.Z."/>
            <person name="Baumann P."/>
            <person name="Niki H."/>
            <person name="Regev A."/>
            <person name="Nusbaum C."/>
        </authorList>
    </citation>
    <scope>NUCLEOTIDE SEQUENCE [LARGE SCALE GENOMIC DNA]</scope>
    <source>
        <strain evidence="6">yFS275 / FY16936</strain>
    </source>
</reference>
<dbReference type="Pfam" id="PF25767">
    <property type="entry name" value="ARM_TBCD_2nd"/>
    <property type="match status" value="1"/>
</dbReference>